<dbReference type="PANTHER" id="PTHR44169">
    <property type="entry name" value="NADPH-DEPENDENT 1-ACYLDIHYDROXYACETONE PHOSPHATE REDUCTASE"/>
    <property type="match status" value="1"/>
</dbReference>
<dbReference type="GO" id="GO:0006654">
    <property type="term" value="P:phosphatidic acid biosynthetic process"/>
    <property type="evidence" value="ECO:0007669"/>
    <property type="project" value="TreeGrafter"/>
</dbReference>
<dbReference type="PANTHER" id="PTHR44169:SF6">
    <property type="entry name" value="NADPH-DEPENDENT 1-ACYLDIHYDROXYACETONE PHOSPHATE REDUCTASE"/>
    <property type="match status" value="1"/>
</dbReference>
<dbReference type="GO" id="GO:0019433">
    <property type="term" value="P:triglyceride catabolic process"/>
    <property type="evidence" value="ECO:0007669"/>
    <property type="project" value="TreeGrafter"/>
</dbReference>
<feature type="domain" description="FHA" evidence="5">
    <location>
        <begin position="359"/>
        <end position="412"/>
    </location>
</feature>
<name>A0A423W7Z5_9PEZI</name>
<keyword evidence="7" id="KW-1185">Reference proteome</keyword>
<dbReference type="GO" id="GO:0000140">
    <property type="term" value="F:acylglycerone-phosphate reductase (NADP+) activity"/>
    <property type="evidence" value="ECO:0007669"/>
    <property type="project" value="TreeGrafter"/>
</dbReference>
<feature type="region of interest" description="Disordered" evidence="4">
    <location>
        <begin position="628"/>
        <end position="691"/>
    </location>
</feature>
<feature type="compositionally biased region" description="Acidic residues" evidence="4">
    <location>
        <begin position="591"/>
        <end position="605"/>
    </location>
</feature>
<feature type="region of interest" description="Disordered" evidence="4">
    <location>
        <begin position="503"/>
        <end position="541"/>
    </location>
</feature>
<dbReference type="PRINTS" id="PR00081">
    <property type="entry name" value="GDHRDH"/>
</dbReference>
<feature type="region of interest" description="Disordered" evidence="4">
    <location>
        <begin position="456"/>
        <end position="478"/>
    </location>
</feature>
<feature type="compositionally biased region" description="Low complexity" evidence="4">
    <location>
        <begin position="643"/>
        <end position="657"/>
    </location>
</feature>
<keyword evidence="2" id="KW-0521">NADP</keyword>
<evidence type="ECO:0000256" key="1">
    <source>
        <dbReference type="ARBA" id="ARBA00006484"/>
    </source>
</evidence>
<dbReference type="InterPro" id="IPR036291">
    <property type="entry name" value="NAD(P)-bd_dom_sf"/>
</dbReference>
<evidence type="ECO:0000256" key="3">
    <source>
        <dbReference type="ARBA" id="ARBA00023002"/>
    </source>
</evidence>
<evidence type="ECO:0000313" key="6">
    <source>
        <dbReference type="EMBL" id="ROV99470.1"/>
    </source>
</evidence>
<dbReference type="AlphaFoldDB" id="A0A423W7Z5"/>
<feature type="compositionally biased region" description="Low complexity" evidence="4">
    <location>
        <begin position="526"/>
        <end position="541"/>
    </location>
</feature>
<dbReference type="Gene3D" id="3.40.50.720">
    <property type="entry name" value="NAD(P)-binding Rossmann-like Domain"/>
    <property type="match status" value="1"/>
</dbReference>
<dbReference type="Pfam" id="PF00106">
    <property type="entry name" value="adh_short"/>
    <property type="match status" value="1"/>
</dbReference>
<dbReference type="EMBL" id="LKEA01000023">
    <property type="protein sequence ID" value="ROV99470.1"/>
    <property type="molecule type" value="Genomic_DNA"/>
</dbReference>
<accession>A0A423W7Z5</accession>
<feature type="region of interest" description="Disordered" evidence="4">
    <location>
        <begin position="553"/>
        <end position="614"/>
    </location>
</feature>
<organism evidence="6 7">
    <name type="scientific">Cytospora schulzeri</name>
    <dbReference type="NCBI Taxonomy" id="448051"/>
    <lineage>
        <taxon>Eukaryota</taxon>
        <taxon>Fungi</taxon>
        <taxon>Dikarya</taxon>
        <taxon>Ascomycota</taxon>
        <taxon>Pezizomycotina</taxon>
        <taxon>Sordariomycetes</taxon>
        <taxon>Sordariomycetidae</taxon>
        <taxon>Diaporthales</taxon>
        <taxon>Cytosporaceae</taxon>
        <taxon>Cytospora</taxon>
    </lineage>
</organism>
<gene>
    <name evidence="6" type="ORF">VMCG_06315</name>
</gene>
<comment type="caution">
    <text evidence="6">The sequence shown here is derived from an EMBL/GenBank/DDBJ whole genome shotgun (WGS) entry which is preliminary data.</text>
</comment>
<dbReference type="InterPro" id="IPR020904">
    <property type="entry name" value="Sc_DH/Rdtase_CS"/>
</dbReference>
<feature type="compositionally biased region" description="Polar residues" evidence="4">
    <location>
        <begin position="562"/>
        <end position="583"/>
    </location>
</feature>
<dbReference type="PROSITE" id="PS50006">
    <property type="entry name" value="FHA_DOMAIN"/>
    <property type="match status" value="1"/>
</dbReference>
<dbReference type="PROSITE" id="PS00061">
    <property type="entry name" value="ADH_SHORT"/>
    <property type="match status" value="1"/>
</dbReference>
<comment type="similarity">
    <text evidence="1">Belongs to the short-chain dehydrogenases/reductases (SDR) family.</text>
</comment>
<evidence type="ECO:0000256" key="4">
    <source>
        <dbReference type="SAM" id="MobiDB-lite"/>
    </source>
</evidence>
<dbReference type="STRING" id="356882.A0A423W7Z5"/>
<dbReference type="PRINTS" id="PR00080">
    <property type="entry name" value="SDRFAMILY"/>
</dbReference>
<dbReference type="OrthoDB" id="5348546at2759"/>
<dbReference type="InterPro" id="IPR000253">
    <property type="entry name" value="FHA_dom"/>
</dbReference>
<dbReference type="GO" id="GO:0004806">
    <property type="term" value="F:triacylglycerol lipase activity"/>
    <property type="evidence" value="ECO:0007669"/>
    <property type="project" value="TreeGrafter"/>
</dbReference>
<reference evidence="6 7" key="1">
    <citation type="submission" date="2015-09" db="EMBL/GenBank/DDBJ databases">
        <title>Host preference determinants of Valsa canker pathogens revealed by comparative genomics.</title>
        <authorList>
            <person name="Yin Z."/>
            <person name="Huang L."/>
        </authorList>
    </citation>
    <scope>NUCLEOTIDE SEQUENCE [LARGE SCALE GENOMIC DNA]</scope>
    <source>
        <strain evidence="6 7">03-1</strain>
    </source>
</reference>
<proteinExistence type="inferred from homology"/>
<evidence type="ECO:0000256" key="2">
    <source>
        <dbReference type="ARBA" id="ARBA00022857"/>
    </source>
</evidence>
<keyword evidence="3" id="KW-0560">Oxidoreductase</keyword>
<dbReference type="Proteomes" id="UP000283895">
    <property type="component" value="Unassembled WGS sequence"/>
</dbReference>
<sequence>MLSKKTVLITGCSDGGLGASMAKEFHARGYHVFATLRNLSKAGSLADVDGIEILELDVGSTESVRKAADAVAKRTGGTLDALVNNAAHDFVLPLLDVDLDEAKKLYNVNVWSIVAMAQAFAPLLIKSKGVICNITSTAALFPFAWAGVYSSSKIAATRISDVLCIELAPLGVKVITNTLGNVATPFFNNAPDLKLPEGSYYKTVEPVINKQQQGGYISGAEPVSKTAHDIVGDIIAGKSGNVSRGGNIGLVRFLTSWFPGLLSNMWHADKGLKDLKKLLEGVTETVEIVSSGRQIVFCDGEGGAQIVKVVASAVQVAMGNGEAVAEVIDFELRVPSTVSERAPLSAVPSIELNENGDTILMGRSSNSSHYQLSANRLISRVHVKARYIPATVPLQPNKIEIECNGWNGLKLHCQGRTYDLHKGDILAFETEGAEIMLDVQDARVLVHWPKRDPRDNLADLGWEDSPRSSVRNGSSPIAGLDARAGSGVDLGLLQSSPLRRTTRIASPESPTPAHASLQHALADGVPSSSQHSSILSDLPSSIDRDKSVEIYEDEDVDEHEQGSSVKDGSIGNQSFTNDVNKGFSSDLSDVNSDEDNENNPNEENDPIVHSFGPYGENLNGRLAMASFQAESPKRRRLDSGGHAAAAADGPNNNNSSRRSSKSGTTPRQGSIGRKASPTPTPPEETTAPAPDLGHLDVATIANHIANQLAFSRLSSTPLSTIMANLPAEEKKGLRREELKYIVESTACIGTIERHGKDAEGKALESQYYYVPEKDNDEHRRAAVVDGLRKPTLRNCRKHHVQYYWKRPRTP</sequence>
<dbReference type="GO" id="GO:0005783">
    <property type="term" value="C:endoplasmic reticulum"/>
    <property type="evidence" value="ECO:0007669"/>
    <property type="project" value="TreeGrafter"/>
</dbReference>
<dbReference type="InterPro" id="IPR002347">
    <property type="entry name" value="SDR_fam"/>
</dbReference>
<protein>
    <recommendedName>
        <fullName evidence="5">FHA domain-containing protein</fullName>
    </recommendedName>
</protein>
<evidence type="ECO:0000259" key="5">
    <source>
        <dbReference type="PROSITE" id="PS50006"/>
    </source>
</evidence>
<evidence type="ECO:0000313" key="7">
    <source>
        <dbReference type="Proteomes" id="UP000283895"/>
    </source>
</evidence>
<dbReference type="GO" id="GO:0005811">
    <property type="term" value="C:lipid droplet"/>
    <property type="evidence" value="ECO:0007669"/>
    <property type="project" value="TreeGrafter"/>
</dbReference>
<dbReference type="SUPFAM" id="SSF51735">
    <property type="entry name" value="NAD(P)-binding Rossmann-fold domains"/>
    <property type="match status" value="1"/>
</dbReference>